<evidence type="ECO:0000259" key="4">
    <source>
        <dbReference type="PROSITE" id="PS51084"/>
    </source>
</evidence>
<dbReference type="InterPro" id="IPR001310">
    <property type="entry name" value="Histidine_triad_HIT"/>
</dbReference>
<keyword evidence="6" id="KW-1185">Reference proteome</keyword>
<feature type="domain" description="HIT" evidence="4">
    <location>
        <begin position="7"/>
        <end position="114"/>
    </location>
</feature>
<dbReference type="PROSITE" id="PS51084">
    <property type="entry name" value="HIT_2"/>
    <property type="match status" value="1"/>
</dbReference>
<dbReference type="SUPFAM" id="SSF54197">
    <property type="entry name" value="HIT-like"/>
    <property type="match status" value="1"/>
</dbReference>
<dbReference type="RefSeq" id="WP_161810758.1">
    <property type="nucleotide sequence ID" value="NZ_BLJN01000001.1"/>
</dbReference>
<evidence type="ECO:0000256" key="1">
    <source>
        <dbReference type="PIRSR" id="PIRSR601310-1"/>
    </source>
</evidence>
<dbReference type="Pfam" id="PF01230">
    <property type="entry name" value="HIT"/>
    <property type="match status" value="1"/>
</dbReference>
<dbReference type="CDD" id="cd01277">
    <property type="entry name" value="HINT_subgroup"/>
    <property type="match status" value="1"/>
</dbReference>
<dbReference type="Proteomes" id="UP000445000">
    <property type="component" value="Unassembled WGS sequence"/>
</dbReference>
<dbReference type="AlphaFoldDB" id="A0A829Y6P8"/>
<dbReference type="PANTHER" id="PTHR46648:SF1">
    <property type="entry name" value="ADENOSINE 5'-MONOPHOSPHORAMIDASE HNT1"/>
    <property type="match status" value="1"/>
</dbReference>
<sequence>MYDQSNVFAKILRGEIPAFKVYEDDRALSFMDAMPQSDGHTLVIPKVEARNFFDIDPAALADLIKATQHVARGVQQAFDPDGMRIIQFNEPAAGQTVFHIHFHIIPCYEGAKLRGHGRDWADKEVLAQHAEKVRAAIASLPPRH</sequence>
<feature type="short sequence motif" description="Histidine triad motif" evidence="2 3">
    <location>
        <begin position="99"/>
        <end position="103"/>
    </location>
</feature>
<dbReference type="EMBL" id="BLJN01000001">
    <property type="protein sequence ID" value="GFE78919.1"/>
    <property type="molecule type" value="Genomic_DNA"/>
</dbReference>
<dbReference type="InterPro" id="IPR011146">
    <property type="entry name" value="HIT-like"/>
</dbReference>
<evidence type="ECO:0000313" key="6">
    <source>
        <dbReference type="Proteomes" id="UP000445000"/>
    </source>
</evidence>
<evidence type="ECO:0000313" key="5">
    <source>
        <dbReference type="EMBL" id="GFE78919.1"/>
    </source>
</evidence>
<reference evidence="6" key="1">
    <citation type="submission" date="2020-01" db="EMBL/GenBank/DDBJ databases">
        <title>'Steroidobacter agaridevorans' sp. nov., agar-degrading bacteria isolated from rhizosphere soils.</title>
        <authorList>
            <person name="Ikenaga M."/>
            <person name="Kataoka M."/>
            <person name="Murouchi A."/>
            <person name="Katsuragi S."/>
            <person name="Sakai M."/>
        </authorList>
    </citation>
    <scope>NUCLEOTIDE SEQUENCE [LARGE SCALE GENOMIC DNA]</scope>
    <source>
        <strain evidence="6">YU21-B</strain>
    </source>
</reference>
<dbReference type="Gene3D" id="3.30.428.10">
    <property type="entry name" value="HIT-like"/>
    <property type="match status" value="1"/>
</dbReference>
<organism evidence="5 6">
    <name type="scientific">Steroidobacter agaridevorans</name>
    <dbReference type="NCBI Taxonomy" id="2695856"/>
    <lineage>
        <taxon>Bacteria</taxon>
        <taxon>Pseudomonadati</taxon>
        <taxon>Pseudomonadota</taxon>
        <taxon>Gammaproteobacteria</taxon>
        <taxon>Steroidobacterales</taxon>
        <taxon>Steroidobacteraceae</taxon>
        <taxon>Steroidobacter</taxon>
    </lineage>
</organism>
<dbReference type="InterPro" id="IPR039384">
    <property type="entry name" value="HINT"/>
</dbReference>
<evidence type="ECO:0000256" key="3">
    <source>
        <dbReference type="PROSITE-ProRule" id="PRU00464"/>
    </source>
</evidence>
<evidence type="ECO:0000256" key="2">
    <source>
        <dbReference type="PIRSR" id="PIRSR601310-3"/>
    </source>
</evidence>
<dbReference type="PRINTS" id="PR00332">
    <property type="entry name" value="HISTRIAD"/>
</dbReference>
<dbReference type="GO" id="GO:0009117">
    <property type="term" value="P:nucleotide metabolic process"/>
    <property type="evidence" value="ECO:0007669"/>
    <property type="project" value="TreeGrafter"/>
</dbReference>
<dbReference type="GO" id="GO:0016787">
    <property type="term" value="F:hydrolase activity"/>
    <property type="evidence" value="ECO:0007669"/>
    <property type="project" value="UniProtKB-KW"/>
</dbReference>
<dbReference type="PANTHER" id="PTHR46648">
    <property type="entry name" value="HIT FAMILY PROTEIN 1"/>
    <property type="match status" value="1"/>
</dbReference>
<keyword evidence="5" id="KW-0378">Hydrolase</keyword>
<dbReference type="InterPro" id="IPR036265">
    <property type="entry name" value="HIT-like_sf"/>
</dbReference>
<feature type="active site" description="Tele-AMP-histidine intermediate" evidence="1">
    <location>
        <position position="101"/>
    </location>
</feature>
<accession>A0A829Y6P8</accession>
<name>A0A829Y6P8_9GAMM</name>
<gene>
    <name evidence="5" type="ORF">GCM10011487_09190</name>
</gene>
<protein>
    <submittedName>
        <fullName evidence="5">Hydrolase</fullName>
    </submittedName>
</protein>
<comment type="caution">
    <text evidence="5">The sequence shown here is derived from an EMBL/GenBank/DDBJ whole genome shotgun (WGS) entry which is preliminary data.</text>
</comment>
<proteinExistence type="predicted"/>